<dbReference type="PATRIC" id="fig|466.6.peg.3019"/>
<accession>A0A0W0VVJ1</accession>
<evidence type="ECO:0000259" key="1">
    <source>
        <dbReference type="Pfam" id="PF13276"/>
    </source>
</evidence>
<evidence type="ECO:0000313" key="3">
    <source>
        <dbReference type="Proteomes" id="UP000054908"/>
    </source>
</evidence>
<proteinExistence type="predicted"/>
<feature type="domain" description="HTH-like" evidence="1">
    <location>
        <begin position="34"/>
        <end position="86"/>
    </location>
</feature>
<dbReference type="InterPro" id="IPR025948">
    <property type="entry name" value="HTH-like_dom"/>
</dbReference>
<dbReference type="STRING" id="466.Lmac_2822"/>
<name>A0A0W0VVJ1_9GAMM</name>
<keyword evidence="3" id="KW-1185">Reference proteome</keyword>
<gene>
    <name evidence="2" type="ORF">Lmac_2822</name>
</gene>
<dbReference type="Pfam" id="PF13276">
    <property type="entry name" value="HTH_21"/>
    <property type="match status" value="1"/>
</dbReference>
<dbReference type="AlphaFoldDB" id="A0A0W0VVJ1"/>
<comment type="caution">
    <text evidence="2">The sequence shown here is derived from an EMBL/GenBank/DDBJ whole genome shotgun (WGS) entry which is preliminary data.</text>
</comment>
<protein>
    <submittedName>
        <fullName evidence="2">IS2 transposase TnpB</fullName>
    </submittedName>
</protein>
<dbReference type="Proteomes" id="UP000054908">
    <property type="component" value="Unassembled WGS sequence"/>
</dbReference>
<evidence type="ECO:0000313" key="2">
    <source>
        <dbReference type="EMBL" id="KTD23949.1"/>
    </source>
</evidence>
<sequence length="87" mass="10420">MKAIARTLNVSRSNLTERLNAMKRRTQMYKKIEDEQILPAILAITHKRSSYGYRRVSTLLNQELTRQQQPRVNHKRVYRIIKQNQLL</sequence>
<dbReference type="EMBL" id="LNYL01000051">
    <property type="protein sequence ID" value="KTD23949.1"/>
    <property type="molecule type" value="Genomic_DNA"/>
</dbReference>
<reference evidence="2 3" key="1">
    <citation type="submission" date="2015-11" db="EMBL/GenBank/DDBJ databases">
        <title>Genomic analysis of 38 Legionella species identifies large and diverse effector repertoires.</title>
        <authorList>
            <person name="Burstein D."/>
            <person name="Amaro F."/>
            <person name="Zusman T."/>
            <person name="Lifshitz Z."/>
            <person name="Cohen O."/>
            <person name="Gilbert J.A."/>
            <person name="Pupko T."/>
            <person name="Shuman H.A."/>
            <person name="Segal G."/>
        </authorList>
    </citation>
    <scope>NUCLEOTIDE SEQUENCE [LARGE SCALE GENOMIC DNA]</scope>
    <source>
        <strain evidence="2 3">PX-1-G2-E2</strain>
    </source>
</reference>
<organism evidence="2 3">
    <name type="scientific">Legionella maceachernii</name>
    <dbReference type="NCBI Taxonomy" id="466"/>
    <lineage>
        <taxon>Bacteria</taxon>
        <taxon>Pseudomonadati</taxon>
        <taxon>Pseudomonadota</taxon>
        <taxon>Gammaproteobacteria</taxon>
        <taxon>Legionellales</taxon>
        <taxon>Legionellaceae</taxon>
        <taxon>Legionella</taxon>
    </lineage>
</organism>